<keyword evidence="2" id="KW-1185">Reference proteome</keyword>
<accession>A0A0B0MIW7</accession>
<evidence type="ECO:0000313" key="2">
    <source>
        <dbReference type="Proteomes" id="UP000032142"/>
    </source>
</evidence>
<proteinExistence type="predicted"/>
<dbReference type="EMBL" id="JRRC01076527">
    <property type="protein sequence ID" value="KHF99393.1"/>
    <property type="molecule type" value="Genomic_DNA"/>
</dbReference>
<evidence type="ECO:0000313" key="1">
    <source>
        <dbReference type="EMBL" id="KHF99393.1"/>
    </source>
</evidence>
<dbReference type="AlphaFoldDB" id="A0A0B0MIW7"/>
<name>A0A0B0MIW7_GOSAR</name>
<protein>
    <submittedName>
        <fullName evidence="1">Uncharacterized protein</fullName>
    </submittedName>
</protein>
<comment type="caution">
    <text evidence="1">The sequence shown here is derived from an EMBL/GenBank/DDBJ whole genome shotgun (WGS) entry which is preliminary data.</text>
</comment>
<sequence>MHLVLHKQPNYLVHAVAYT</sequence>
<dbReference type="Proteomes" id="UP000032142">
    <property type="component" value="Unassembled WGS sequence"/>
</dbReference>
<gene>
    <name evidence="1" type="ORF">F383_17802</name>
</gene>
<reference evidence="2" key="1">
    <citation type="submission" date="2014-09" db="EMBL/GenBank/DDBJ databases">
        <authorList>
            <person name="Mudge J."/>
            <person name="Ramaraj T."/>
            <person name="Lindquist I.E."/>
            <person name="Bharti A.K."/>
            <person name="Sundararajan A."/>
            <person name="Cameron C.T."/>
            <person name="Woodward J.E."/>
            <person name="May G.D."/>
            <person name="Brubaker C."/>
            <person name="Broadhvest J."/>
            <person name="Wilkins T.A."/>
        </authorList>
    </citation>
    <scope>NUCLEOTIDE SEQUENCE</scope>
    <source>
        <strain evidence="2">cv. AKA8401</strain>
    </source>
</reference>
<organism evidence="1 2">
    <name type="scientific">Gossypium arboreum</name>
    <name type="common">Tree cotton</name>
    <name type="synonym">Gossypium nanking</name>
    <dbReference type="NCBI Taxonomy" id="29729"/>
    <lineage>
        <taxon>Eukaryota</taxon>
        <taxon>Viridiplantae</taxon>
        <taxon>Streptophyta</taxon>
        <taxon>Embryophyta</taxon>
        <taxon>Tracheophyta</taxon>
        <taxon>Spermatophyta</taxon>
        <taxon>Magnoliopsida</taxon>
        <taxon>eudicotyledons</taxon>
        <taxon>Gunneridae</taxon>
        <taxon>Pentapetalae</taxon>
        <taxon>rosids</taxon>
        <taxon>malvids</taxon>
        <taxon>Malvales</taxon>
        <taxon>Malvaceae</taxon>
        <taxon>Malvoideae</taxon>
        <taxon>Gossypium</taxon>
    </lineage>
</organism>